<keyword evidence="2" id="KW-0732">Signal</keyword>
<proteinExistence type="predicted"/>
<gene>
    <name evidence="3" type="ORF">GCM10010448_55120</name>
</gene>
<dbReference type="Proteomes" id="UP001501532">
    <property type="component" value="Unassembled WGS sequence"/>
</dbReference>
<comment type="caution">
    <text evidence="3">The sequence shown here is derived from an EMBL/GenBank/DDBJ whole genome shotgun (WGS) entry which is preliminary data.</text>
</comment>
<feature type="signal peptide" evidence="2">
    <location>
        <begin position="1"/>
        <end position="27"/>
    </location>
</feature>
<feature type="region of interest" description="Disordered" evidence="1">
    <location>
        <begin position="28"/>
        <end position="78"/>
    </location>
</feature>
<reference evidence="4" key="1">
    <citation type="journal article" date="2019" name="Int. J. Syst. Evol. Microbiol.">
        <title>The Global Catalogue of Microorganisms (GCM) 10K type strain sequencing project: providing services to taxonomists for standard genome sequencing and annotation.</title>
        <authorList>
            <consortium name="The Broad Institute Genomics Platform"/>
            <consortium name="The Broad Institute Genome Sequencing Center for Infectious Disease"/>
            <person name="Wu L."/>
            <person name="Ma J."/>
        </authorList>
    </citation>
    <scope>NUCLEOTIDE SEQUENCE [LARGE SCALE GENOMIC DNA]</scope>
    <source>
        <strain evidence="4">JCM 9091</strain>
    </source>
</reference>
<feature type="chain" id="PRO_5046847378" evidence="2">
    <location>
        <begin position="28"/>
        <end position="78"/>
    </location>
</feature>
<evidence type="ECO:0000313" key="3">
    <source>
        <dbReference type="EMBL" id="GAA3064877.1"/>
    </source>
</evidence>
<protein>
    <submittedName>
        <fullName evidence="3">Uncharacterized protein</fullName>
    </submittedName>
</protein>
<feature type="compositionally biased region" description="Low complexity" evidence="1">
    <location>
        <begin position="28"/>
        <end position="46"/>
    </location>
</feature>
<accession>A0ABP6M0Y3</accession>
<organism evidence="3 4">
    <name type="scientific">Streptomyces glomeratus</name>
    <dbReference type="NCBI Taxonomy" id="284452"/>
    <lineage>
        <taxon>Bacteria</taxon>
        <taxon>Bacillati</taxon>
        <taxon>Actinomycetota</taxon>
        <taxon>Actinomycetes</taxon>
        <taxon>Kitasatosporales</taxon>
        <taxon>Streptomycetaceae</taxon>
        <taxon>Streptomyces</taxon>
    </lineage>
</organism>
<evidence type="ECO:0000313" key="4">
    <source>
        <dbReference type="Proteomes" id="UP001501532"/>
    </source>
</evidence>
<sequence>MRGRRMPWVAVPAVVLLVGLAAGCARDQGTAAPAASSSTPSASAGARQDTQQDMERKVAAAESALSAADRDAAQDGGR</sequence>
<evidence type="ECO:0000256" key="2">
    <source>
        <dbReference type="SAM" id="SignalP"/>
    </source>
</evidence>
<keyword evidence="4" id="KW-1185">Reference proteome</keyword>
<feature type="compositionally biased region" description="Basic and acidic residues" evidence="1">
    <location>
        <begin position="68"/>
        <end position="78"/>
    </location>
</feature>
<name>A0ABP6M0Y3_9ACTN</name>
<dbReference type="EMBL" id="BAAAUF010000054">
    <property type="protein sequence ID" value="GAA3064877.1"/>
    <property type="molecule type" value="Genomic_DNA"/>
</dbReference>
<evidence type="ECO:0000256" key="1">
    <source>
        <dbReference type="SAM" id="MobiDB-lite"/>
    </source>
</evidence>
<dbReference type="PROSITE" id="PS51257">
    <property type="entry name" value="PROKAR_LIPOPROTEIN"/>
    <property type="match status" value="1"/>
</dbReference>